<name>A0A1R3RBR6_ASPC5</name>
<reference evidence="9" key="1">
    <citation type="journal article" date="2017" name="Genome Biol.">
        <title>Comparative genomics reveals high biological diversity and specific adaptations in the industrially and medically important fungal genus Aspergillus.</title>
        <authorList>
            <person name="de Vries R.P."/>
            <person name="Riley R."/>
            <person name="Wiebenga A."/>
            <person name="Aguilar-Osorio G."/>
            <person name="Amillis S."/>
            <person name="Uchima C.A."/>
            <person name="Anderluh G."/>
            <person name="Asadollahi M."/>
            <person name="Askin M."/>
            <person name="Barry K."/>
            <person name="Battaglia E."/>
            <person name="Bayram O."/>
            <person name="Benocci T."/>
            <person name="Braus-Stromeyer S.A."/>
            <person name="Caldana C."/>
            <person name="Canovas D."/>
            <person name="Cerqueira G.C."/>
            <person name="Chen F."/>
            <person name="Chen W."/>
            <person name="Choi C."/>
            <person name="Clum A."/>
            <person name="Dos Santos R.A."/>
            <person name="Damasio A.R."/>
            <person name="Diallinas G."/>
            <person name="Emri T."/>
            <person name="Fekete E."/>
            <person name="Flipphi M."/>
            <person name="Freyberg S."/>
            <person name="Gallo A."/>
            <person name="Gournas C."/>
            <person name="Habgood R."/>
            <person name="Hainaut M."/>
            <person name="Harispe M.L."/>
            <person name="Henrissat B."/>
            <person name="Hilden K.S."/>
            <person name="Hope R."/>
            <person name="Hossain A."/>
            <person name="Karabika E."/>
            <person name="Karaffa L."/>
            <person name="Karanyi Z."/>
            <person name="Krasevec N."/>
            <person name="Kuo A."/>
            <person name="Kusch H."/>
            <person name="LaButti K."/>
            <person name="Lagendijk E.L."/>
            <person name="Lapidus A."/>
            <person name="Levasseur A."/>
            <person name="Lindquist E."/>
            <person name="Lipzen A."/>
            <person name="Logrieco A.F."/>
            <person name="MacCabe A."/>
            <person name="Maekelae M.R."/>
            <person name="Malavazi I."/>
            <person name="Melin P."/>
            <person name="Meyer V."/>
            <person name="Mielnichuk N."/>
            <person name="Miskei M."/>
            <person name="Molnar A.P."/>
            <person name="Mule G."/>
            <person name="Ngan C.Y."/>
            <person name="Orejas M."/>
            <person name="Orosz E."/>
            <person name="Ouedraogo J.P."/>
            <person name="Overkamp K.M."/>
            <person name="Park H.-S."/>
            <person name="Perrone G."/>
            <person name="Piumi F."/>
            <person name="Punt P.J."/>
            <person name="Ram A.F."/>
            <person name="Ramon A."/>
            <person name="Rauscher S."/>
            <person name="Record E."/>
            <person name="Riano-Pachon D.M."/>
            <person name="Robert V."/>
            <person name="Roehrig J."/>
            <person name="Ruller R."/>
            <person name="Salamov A."/>
            <person name="Salih N.S."/>
            <person name="Samson R.A."/>
            <person name="Sandor E."/>
            <person name="Sanguinetti M."/>
            <person name="Schuetze T."/>
            <person name="Sepcic K."/>
            <person name="Shelest E."/>
            <person name="Sherlock G."/>
            <person name="Sophianopoulou V."/>
            <person name="Squina F.M."/>
            <person name="Sun H."/>
            <person name="Susca A."/>
            <person name="Todd R.B."/>
            <person name="Tsang A."/>
            <person name="Unkles S.E."/>
            <person name="van de Wiele N."/>
            <person name="van Rossen-Uffink D."/>
            <person name="Oliveira J.V."/>
            <person name="Vesth T.C."/>
            <person name="Visser J."/>
            <person name="Yu J.-H."/>
            <person name="Zhou M."/>
            <person name="Andersen M.R."/>
            <person name="Archer D.B."/>
            <person name="Baker S.E."/>
            <person name="Benoit I."/>
            <person name="Brakhage A.A."/>
            <person name="Braus G.H."/>
            <person name="Fischer R."/>
            <person name="Frisvad J.C."/>
            <person name="Goldman G.H."/>
            <person name="Houbraken J."/>
            <person name="Oakley B."/>
            <person name="Pocsi I."/>
            <person name="Scazzocchio C."/>
            <person name="Seiboth B."/>
            <person name="vanKuyk P.A."/>
            <person name="Wortman J."/>
            <person name="Dyer P.S."/>
            <person name="Grigoriev I.V."/>
        </authorList>
    </citation>
    <scope>NUCLEOTIDE SEQUENCE [LARGE SCALE GENOMIC DNA]</scope>
    <source>
        <strain evidence="9">ITEM 5010</strain>
    </source>
</reference>
<dbReference type="GO" id="GO:0003677">
    <property type="term" value="F:DNA binding"/>
    <property type="evidence" value="ECO:0007669"/>
    <property type="project" value="UniProtKB-KW"/>
</dbReference>
<dbReference type="VEuPathDB" id="FungiDB:ASPCADRAFT_210828"/>
<evidence type="ECO:0000256" key="1">
    <source>
        <dbReference type="ARBA" id="ARBA00022723"/>
    </source>
</evidence>
<dbReference type="GO" id="GO:0008270">
    <property type="term" value="F:zinc ion binding"/>
    <property type="evidence" value="ECO:0007669"/>
    <property type="project" value="InterPro"/>
</dbReference>
<evidence type="ECO:0000256" key="2">
    <source>
        <dbReference type="ARBA" id="ARBA00023015"/>
    </source>
</evidence>
<dbReference type="OrthoDB" id="2123952at2759"/>
<dbReference type="GO" id="GO:0006351">
    <property type="term" value="P:DNA-templated transcription"/>
    <property type="evidence" value="ECO:0007669"/>
    <property type="project" value="InterPro"/>
</dbReference>
<keyword evidence="4" id="KW-0804">Transcription</keyword>
<gene>
    <name evidence="8" type="ORF">ASPCADRAFT_210828</name>
</gene>
<proteinExistence type="predicted"/>
<evidence type="ECO:0000313" key="8">
    <source>
        <dbReference type="EMBL" id="OOF91929.1"/>
    </source>
</evidence>
<dbReference type="Gene3D" id="4.10.240.10">
    <property type="entry name" value="Zn(2)-C6 fungal-type DNA-binding domain"/>
    <property type="match status" value="1"/>
</dbReference>
<evidence type="ECO:0000256" key="5">
    <source>
        <dbReference type="ARBA" id="ARBA00023242"/>
    </source>
</evidence>
<evidence type="ECO:0000256" key="6">
    <source>
        <dbReference type="SAM" id="MobiDB-lite"/>
    </source>
</evidence>
<evidence type="ECO:0000313" key="9">
    <source>
        <dbReference type="Proteomes" id="UP000188318"/>
    </source>
</evidence>
<dbReference type="OMA" id="IFWIAYC"/>
<feature type="region of interest" description="Disordered" evidence="6">
    <location>
        <begin position="1"/>
        <end position="40"/>
    </location>
</feature>
<feature type="compositionally biased region" description="Basic and acidic residues" evidence="6">
    <location>
        <begin position="26"/>
        <end position="40"/>
    </location>
</feature>
<dbReference type="InterPro" id="IPR050987">
    <property type="entry name" value="AtrR-like"/>
</dbReference>
<dbReference type="GO" id="GO:0000981">
    <property type="term" value="F:DNA-binding transcription factor activity, RNA polymerase II-specific"/>
    <property type="evidence" value="ECO:0007669"/>
    <property type="project" value="InterPro"/>
</dbReference>
<keyword evidence="3" id="KW-0238">DNA-binding</keyword>
<evidence type="ECO:0000256" key="4">
    <source>
        <dbReference type="ARBA" id="ARBA00023163"/>
    </source>
</evidence>
<dbReference type="Pfam" id="PF04082">
    <property type="entry name" value="Fungal_trans"/>
    <property type="match status" value="1"/>
</dbReference>
<dbReference type="SUPFAM" id="SSF57701">
    <property type="entry name" value="Zn2/Cys6 DNA-binding domain"/>
    <property type="match status" value="1"/>
</dbReference>
<keyword evidence="2" id="KW-0805">Transcription regulation</keyword>
<dbReference type="SMART" id="SM00906">
    <property type="entry name" value="Fungal_trans"/>
    <property type="match status" value="1"/>
</dbReference>
<protein>
    <recommendedName>
        <fullName evidence="7">Zn(2)-C6 fungal-type domain-containing protein</fullName>
    </recommendedName>
</protein>
<dbReference type="Pfam" id="PF00172">
    <property type="entry name" value="Zn_clus"/>
    <property type="match status" value="1"/>
</dbReference>
<keyword evidence="9" id="KW-1185">Reference proteome</keyword>
<accession>A0A1R3RBR6</accession>
<dbReference type="Proteomes" id="UP000188318">
    <property type="component" value="Unassembled WGS sequence"/>
</dbReference>
<evidence type="ECO:0000256" key="3">
    <source>
        <dbReference type="ARBA" id="ARBA00023125"/>
    </source>
</evidence>
<feature type="domain" description="Zn(2)-C6 fungal-type" evidence="7">
    <location>
        <begin position="36"/>
        <end position="67"/>
    </location>
</feature>
<dbReference type="InterPro" id="IPR001138">
    <property type="entry name" value="Zn2Cys6_DnaBD"/>
</dbReference>
<keyword evidence="1" id="KW-0479">Metal-binding</keyword>
<dbReference type="PANTHER" id="PTHR46910:SF25">
    <property type="entry name" value="ABC-TRANSPORTER-REGULATING TRANSCRIPTION FACTOR"/>
    <property type="match status" value="1"/>
</dbReference>
<organism evidence="8 9">
    <name type="scientific">Aspergillus carbonarius (strain ITEM 5010)</name>
    <dbReference type="NCBI Taxonomy" id="602072"/>
    <lineage>
        <taxon>Eukaryota</taxon>
        <taxon>Fungi</taxon>
        <taxon>Dikarya</taxon>
        <taxon>Ascomycota</taxon>
        <taxon>Pezizomycotina</taxon>
        <taxon>Eurotiomycetes</taxon>
        <taxon>Eurotiomycetidae</taxon>
        <taxon>Eurotiales</taxon>
        <taxon>Aspergillaceae</taxon>
        <taxon>Aspergillus</taxon>
        <taxon>Aspergillus subgen. Circumdati</taxon>
    </lineage>
</organism>
<dbReference type="InterPro" id="IPR007219">
    <property type="entry name" value="XnlR_reg_dom"/>
</dbReference>
<dbReference type="CDD" id="cd12148">
    <property type="entry name" value="fungal_TF_MHR"/>
    <property type="match status" value="1"/>
</dbReference>
<dbReference type="CDD" id="cd00067">
    <property type="entry name" value="GAL4"/>
    <property type="match status" value="1"/>
</dbReference>
<sequence length="689" mass="76019">MNGSNISKDAGSFPQRNPAPEPGKGNADKSTTRRKACDTCQRRKTKCDLSTKPRCSQCEKLGISCTRNKRHKAQLRRQAMINHLEGSLERMESRLQGLGFTVGDNDLASSSPPSEIQDDVPPFAWPTNLMDGTQMAEVANDPPLGHISASPQPESTIPAAGGSPMPSIPELFKHLNYPPAVPPCFNVPRYLGGILNTGCFSLISPEGLEWIAQKTGDEPIDHLTRLVSTEEHDGFIADYPLHCVSSRRIFCPLPPREDVVHLLHHYMDYFNTMFPVFKQSDIMYLFPGQQVDMHSQSPGQWASMNAVLAVAHMLPQSGVSPQTGHQKSWLFLKNALEAVGELYLGPPDIQGLQALLVMAILFLAASAARPCNFLISVAIHISDQLGLGRAEDIPTFSVEETQHRQTIFWLAYCLDREISFRFGEPPVQNDEAISAALPTEAPTCSIYTMPTSDQPGSFSAFRSVCELARIRGEVYQHLYSASAANRPFHQILASVGQLDEKLQTWKQSIPSEYQPDSRAVTPFRQSPISLSLLHIHYTYYNCMIAIHSLIAARGINSAQDLTDNPAFSIQPGSLANPRVLLSASLTSKAARASINLMKYLPQDDVTLGITMYYPTVALKTLASSIVRNPRDTSQIYNMRILDQAEAFLSSMALSATSEGMRRLGKHCAEYRSVAERAMKESLGHVPRIV</sequence>
<dbReference type="SMART" id="SM00066">
    <property type="entry name" value="GAL4"/>
    <property type="match status" value="1"/>
</dbReference>
<keyword evidence="5" id="KW-0539">Nucleus</keyword>
<dbReference type="InterPro" id="IPR036864">
    <property type="entry name" value="Zn2-C6_fun-type_DNA-bd_sf"/>
</dbReference>
<dbReference type="STRING" id="602072.A0A1R3RBR6"/>
<dbReference type="PROSITE" id="PS50048">
    <property type="entry name" value="ZN2_CY6_FUNGAL_2"/>
    <property type="match status" value="1"/>
</dbReference>
<dbReference type="EMBL" id="KV907509">
    <property type="protein sequence ID" value="OOF91929.1"/>
    <property type="molecule type" value="Genomic_DNA"/>
</dbReference>
<dbReference type="GO" id="GO:0009893">
    <property type="term" value="P:positive regulation of metabolic process"/>
    <property type="evidence" value="ECO:0007669"/>
    <property type="project" value="UniProtKB-ARBA"/>
</dbReference>
<dbReference type="AlphaFoldDB" id="A0A1R3RBR6"/>
<evidence type="ECO:0000259" key="7">
    <source>
        <dbReference type="PROSITE" id="PS50048"/>
    </source>
</evidence>
<dbReference type="PANTHER" id="PTHR46910">
    <property type="entry name" value="TRANSCRIPTION FACTOR PDR1"/>
    <property type="match status" value="1"/>
</dbReference>